<sequence>MNFLKRYFSVAYPYHLKPKNLAQALIDFPLQFDSEEPDIMQEKHDSQVENNKFLKEEGDSEGIKAVFETLLSSIAQENFISLEDLVEFNMLKKLKTSWEEYKKLGYKIMTTGSIDDAKVTVLDKTCTSGNFLPYRNLNFPKSEYEYTLIPGFKRRLPIHSYRIEDRNIKRKYLNDFLSLDFKKINQDENIEQYLLEIKEIFVAMGSFPIFIATYDIGILSSYKLYVVDQNNAVCGGSNDPNKKEFHSLRLDYMTLPSGYLWNMILKFLKCDKFFSEKFTEWLRQYTIVDIDGFMDGNPILR</sequence>
<dbReference type="Proteomes" id="UP001162131">
    <property type="component" value="Unassembled WGS sequence"/>
</dbReference>
<organism evidence="1 2">
    <name type="scientific">Blepharisma stoltei</name>
    <dbReference type="NCBI Taxonomy" id="1481888"/>
    <lineage>
        <taxon>Eukaryota</taxon>
        <taxon>Sar</taxon>
        <taxon>Alveolata</taxon>
        <taxon>Ciliophora</taxon>
        <taxon>Postciliodesmatophora</taxon>
        <taxon>Heterotrichea</taxon>
        <taxon>Heterotrichida</taxon>
        <taxon>Blepharismidae</taxon>
        <taxon>Blepharisma</taxon>
    </lineage>
</organism>
<evidence type="ECO:0000313" key="2">
    <source>
        <dbReference type="Proteomes" id="UP001162131"/>
    </source>
</evidence>
<protein>
    <submittedName>
        <fullName evidence="1">Uncharacterized protein</fullName>
    </submittedName>
</protein>
<evidence type="ECO:0000313" key="1">
    <source>
        <dbReference type="EMBL" id="CAG9328781.1"/>
    </source>
</evidence>
<name>A0AAU9JW49_9CILI</name>
<comment type="caution">
    <text evidence="1">The sequence shown here is derived from an EMBL/GenBank/DDBJ whole genome shotgun (WGS) entry which is preliminary data.</text>
</comment>
<proteinExistence type="predicted"/>
<dbReference type="EMBL" id="CAJZBQ010000046">
    <property type="protein sequence ID" value="CAG9328781.1"/>
    <property type="molecule type" value="Genomic_DNA"/>
</dbReference>
<keyword evidence="2" id="KW-1185">Reference proteome</keyword>
<gene>
    <name evidence="1" type="ORF">BSTOLATCC_MIC46771</name>
</gene>
<dbReference type="AlphaFoldDB" id="A0AAU9JW49"/>
<accession>A0AAU9JW49</accession>
<reference evidence="1" key="1">
    <citation type="submission" date="2021-09" db="EMBL/GenBank/DDBJ databases">
        <authorList>
            <consortium name="AG Swart"/>
            <person name="Singh M."/>
            <person name="Singh A."/>
            <person name="Seah K."/>
            <person name="Emmerich C."/>
        </authorList>
    </citation>
    <scope>NUCLEOTIDE SEQUENCE</scope>
    <source>
        <strain evidence="1">ATCC30299</strain>
    </source>
</reference>